<organism evidence="2">
    <name type="scientific">Siphoviridae sp. cti6f5</name>
    <dbReference type="NCBI Taxonomy" id="2826430"/>
    <lineage>
        <taxon>Viruses</taxon>
        <taxon>Duplodnaviria</taxon>
        <taxon>Heunggongvirae</taxon>
        <taxon>Uroviricota</taxon>
        <taxon>Caudoviricetes</taxon>
    </lineage>
</organism>
<keyword evidence="2" id="KW-0378">Hydrolase</keyword>
<keyword evidence="2" id="KW-0540">Nuclease</keyword>
<accession>A0A8S5MCI9</accession>
<dbReference type="InterPro" id="IPR044925">
    <property type="entry name" value="His-Me_finger_sf"/>
</dbReference>
<dbReference type="Gene3D" id="3.90.75.20">
    <property type="match status" value="1"/>
</dbReference>
<feature type="domain" description="HNH nuclease" evidence="1">
    <location>
        <begin position="64"/>
        <end position="103"/>
    </location>
</feature>
<keyword evidence="2" id="KW-0255">Endonuclease</keyword>
<reference evidence="2" key="1">
    <citation type="journal article" date="2021" name="Proc. Natl. Acad. Sci. U.S.A.">
        <title>A Catalog of Tens of Thousands of Viruses from Human Metagenomes Reveals Hidden Associations with Chronic Diseases.</title>
        <authorList>
            <person name="Tisza M.J."/>
            <person name="Buck C.B."/>
        </authorList>
    </citation>
    <scope>NUCLEOTIDE SEQUENCE</scope>
    <source>
        <strain evidence="2">Cti6f5</strain>
    </source>
</reference>
<evidence type="ECO:0000313" key="2">
    <source>
        <dbReference type="EMBL" id="DAD80029.1"/>
    </source>
</evidence>
<dbReference type="Pfam" id="PF13392">
    <property type="entry name" value="HNH_3"/>
    <property type="match status" value="1"/>
</dbReference>
<dbReference type="EMBL" id="BK014878">
    <property type="protein sequence ID" value="DAD80029.1"/>
    <property type="molecule type" value="Genomic_DNA"/>
</dbReference>
<sequence length="144" mass="16771">MGNSGSFKKGHVPWNKGLKGCFGARKTSFKKGHLPPNTRAMYSERLSKEGYIEIKVGINKWISKHRYIWEQHYKREIPKGKVVIFLDGNNRNFEIENLKLISRGALLILNNRYKHITKDRELMNSCVDLSELIISLKKKERNKA</sequence>
<dbReference type="GO" id="GO:0004519">
    <property type="term" value="F:endonuclease activity"/>
    <property type="evidence" value="ECO:0007669"/>
    <property type="project" value="UniProtKB-KW"/>
</dbReference>
<dbReference type="SUPFAM" id="SSF54060">
    <property type="entry name" value="His-Me finger endonucleases"/>
    <property type="match status" value="1"/>
</dbReference>
<evidence type="ECO:0000259" key="1">
    <source>
        <dbReference type="Pfam" id="PF13392"/>
    </source>
</evidence>
<name>A0A8S5MCI9_9CAUD</name>
<dbReference type="InterPro" id="IPR003615">
    <property type="entry name" value="HNH_nuc"/>
</dbReference>
<proteinExistence type="predicted"/>
<protein>
    <submittedName>
        <fullName evidence="2">Homing endonuclease</fullName>
    </submittedName>
</protein>